<organism evidence="1 2">
    <name type="scientific">Trichomonas vaginalis (strain ATCC PRA-98 / G3)</name>
    <dbReference type="NCBI Taxonomy" id="412133"/>
    <lineage>
        <taxon>Eukaryota</taxon>
        <taxon>Metamonada</taxon>
        <taxon>Parabasalia</taxon>
        <taxon>Trichomonadida</taxon>
        <taxon>Trichomonadidae</taxon>
        <taxon>Trichomonas</taxon>
    </lineage>
</organism>
<dbReference type="RefSeq" id="XP_001303683.1">
    <property type="nucleotide sequence ID" value="XM_001303682.1"/>
</dbReference>
<dbReference type="VEuPathDB" id="TrichDB:TVAG_366610"/>
<dbReference type="Proteomes" id="UP000001542">
    <property type="component" value="Unassembled WGS sequence"/>
</dbReference>
<reference evidence="1" key="2">
    <citation type="journal article" date="2007" name="Science">
        <title>Draft genome sequence of the sexually transmitted pathogen Trichomonas vaginalis.</title>
        <authorList>
            <person name="Carlton J.M."/>
            <person name="Hirt R.P."/>
            <person name="Silva J.C."/>
            <person name="Delcher A.L."/>
            <person name="Schatz M."/>
            <person name="Zhao Q."/>
            <person name="Wortman J.R."/>
            <person name="Bidwell S.L."/>
            <person name="Alsmark U.C.M."/>
            <person name="Besteiro S."/>
            <person name="Sicheritz-Ponten T."/>
            <person name="Noel C.J."/>
            <person name="Dacks J.B."/>
            <person name="Foster P.G."/>
            <person name="Simillion C."/>
            <person name="Van de Peer Y."/>
            <person name="Miranda-Saavedra D."/>
            <person name="Barton G.J."/>
            <person name="Westrop G.D."/>
            <person name="Mueller S."/>
            <person name="Dessi D."/>
            <person name="Fiori P.L."/>
            <person name="Ren Q."/>
            <person name="Paulsen I."/>
            <person name="Zhang H."/>
            <person name="Bastida-Corcuera F.D."/>
            <person name="Simoes-Barbosa A."/>
            <person name="Brown M.T."/>
            <person name="Hayes R.D."/>
            <person name="Mukherjee M."/>
            <person name="Okumura C.Y."/>
            <person name="Schneider R."/>
            <person name="Smith A.J."/>
            <person name="Vanacova S."/>
            <person name="Villalvazo M."/>
            <person name="Haas B.J."/>
            <person name="Pertea M."/>
            <person name="Feldblyum T.V."/>
            <person name="Utterback T.R."/>
            <person name="Shu C.L."/>
            <person name="Osoegawa K."/>
            <person name="de Jong P.J."/>
            <person name="Hrdy I."/>
            <person name="Horvathova L."/>
            <person name="Zubacova Z."/>
            <person name="Dolezal P."/>
            <person name="Malik S.B."/>
            <person name="Logsdon J.M. Jr."/>
            <person name="Henze K."/>
            <person name="Gupta A."/>
            <person name="Wang C.C."/>
            <person name="Dunne R.L."/>
            <person name="Upcroft J.A."/>
            <person name="Upcroft P."/>
            <person name="White O."/>
            <person name="Salzberg S.L."/>
            <person name="Tang P."/>
            <person name="Chiu C.-H."/>
            <person name="Lee Y.-S."/>
            <person name="Embley T.M."/>
            <person name="Coombs G.H."/>
            <person name="Mottram J.C."/>
            <person name="Tachezy J."/>
            <person name="Fraser-Liggett C.M."/>
            <person name="Johnson P.J."/>
        </authorList>
    </citation>
    <scope>NUCLEOTIDE SEQUENCE [LARGE SCALE GENOMIC DNA]</scope>
    <source>
        <strain evidence="1">G3</strain>
    </source>
</reference>
<sequence>MKNSAKKFVRSDNSWGYETGVHIQGNYISTEWNQFITENKGNLPDILNDLCNFFDYSDLDDVQHFCTTYSLAELWNFFLNTKKDKYKIQILKILCNAINYKNESLSFLQQSEVIDILLQNLKASNEDLCDITLGVLSSLCTINKEIIPYLLSNGIINSMKLLSTLLYFGSMLVNLATVQGEHVFDLIELASLCIVSDYSSNVKSAFTVFGQLLSSYENDDLLVIKERIMKDINAYINNISEISDSSAAKEFFLLLSLFDEIPPEYSLVISTIINNCFELDEENISKAIKSGIEIFNHFYDQFPLEGCSKFYETILIMYDKLNIRCKHEIAQFLVNRFPYQNNFEEKVCRIFGEFMDDPEIGAKCIFAFTEMMENFKDNETMSALIVEYSDKIFDGINSEDENILEASIHFIDVLKKIQQ</sequence>
<proteinExistence type="predicted"/>
<evidence type="ECO:0000313" key="2">
    <source>
        <dbReference type="Proteomes" id="UP000001542"/>
    </source>
</evidence>
<dbReference type="EMBL" id="DS114084">
    <property type="protein sequence ID" value="EAX90753.1"/>
    <property type="molecule type" value="Genomic_DNA"/>
</dbReference>
<name>A2FWF4_TRIV3</name>
<evidence type="ECO:0000313" key="1">
    <source>
        <dbReference type="EMBL" id="EAX90753.1"/>
    </source>
</evidence>
<protein>
    <submittedName>
        <fullName evidence="1">Uncharacterized protein</fullName>
    </submittedName>
</protein>
<dbReference type="InterPro" id="IPR011989">
    <property type="entry name" value="ARM-like"/>
</dbReference>
<reference evidence="1" key="1">
    <citation type="submission" date="2006-10" db="EMBL/GenBank/DDBJ databases">
        <authorList>
            <person name="Amadeo P."/>
            <person name="Zhao Q."/>
            <person name="Wortman J."/>
            <person name="Fraser-Liggett C."/>
            <person name="Carlton J."/>
        </authorList>
    </citation>
    <scope>NUCLEOTIDE SEQUENCE</scope>
    <source>
        <strain evidence="1">G3</strain>
    </source>
</reference>
<dbReference type="SUPFAM" id="SSF48371">
    <property type="entry name" value="ARM repeat"/>
    <property type="match status" value="1"/>
</dbReference>
<dbReference type="VEuPathDB" id="TrichDB:TVAGG3_0482670"/>
<dbReference type="Gene3D" id="1.25.10.10">
    <property type="entry name" value="Leucine-rich Repeat Variant"/>
    <property type="match status" value="1"/>
</dbReference>
<dbReference type="KEGG" id="tva:4748443"/>
<dbReference type="InParanoid" id="A2FWF4"/>
<keyword evidence="2" id="KW-1185">Reference proteome</keyword>
<dbReference type="SMR" id="A2FWF4"/>
<dbReference type="InterPro" id="IPR016024">
    <property type="entry name" value="ARM-type_fold"/>
</dbReference>
<gene>
    <name evidence="1" type="ORF">TVAG_366610</name>
</gene>
<accession>A2FWF4</accession>
<dbReference type="AlphaFoldDB" id="A2FWF4"/>